<comment type="caution">
    <text evidence="5">The sequence shown here is derived from an EMBL/GenBank/DDBJ whole genome shotgun (WGS) entry which is preliminary data.</text>
</comment>
<keyword evidence="1" id="KW-0963">Cytoplasm</keyword>
<evidence type="ECO:0000256" key="1">
    <source>
        <dbReference type="ARBA" id="ARBA00022490"/>
    </source>
</evidence>
<proteinExistence type="predicted"/>
<dbReference type="STRING" id="35608.A0A2U1MDY0"/>
<name>A0A2U1MDY0_ARTAN</name>
<dbReference type="OrthoDB" id="10250414at2759"/>
<reference evidence="5 6" key="1">
    <citation type="journal article" date="2018" name="Mol. Plant">
        <title>The genome of Artemisia annua provides insight into the evolution of Asteraceae family and artemisinin biosynthesis.</title>
        <authorList>
            <person name="Shen Q."/>
            <person name="Zhang L."/>
            <person name="Liao Z."/>
            <person name="Wang S."/>
            <person name="Yan T."/>
            <person name="Shi P."/>
            <person name="Liu M."/>
            <person name="Fu X."/>
            <person name="Pan Q."/>
            <person name="Wang Y."/>
            <person name="Lv Z."/>
            <person name="Lu X."/>
            <person name="Zhang F."/>
            <person name="Jiang W."/>
            <person name="Ma Y."/>
            <person name="Chen M."/>
            <person name="Hao X."/>
            <person name="Li L."/>
            <person name="Tang Y."/>
            <person name="Lv G."/>
            <person name="Zhou Y."/>
            <person name="Sun X."/>
            <person name="Brodelius P.E."/>
            <person name="Rose J.K.C."/>
            <person name="Tang K."/>
        </authorList>
    </citation>
    <scope>NUCLEOTIDE SEQUENCE [LARGE SCALE GENOMIC DNA]</scope>
    <source>
        <strain evidence="6">cv. Huhao1</strain>
        <tissue evidence="5">Leaf</tissue>
    </source>
</reference>
<evidence type="ECO:0000313" key="5">
    <source>
        <dbReference type="EMBL" id="PWA59454.1"/>
    </source>
</evidence>
<keyword evidence="3" id="KW-0694">RNA-binding</keyword>
<keyword evidence="2 5" id="KW-0396">Initiation factor</keyword>
<dbReference type="InterPro" id="IPR011400">
    <property type="entry name" value="EIF3B"/>
</dbReference>
<protein>
    <submittedName>
        <fullName evidence="5">Eukaryotic translation initiation factor 3 subunit B</fullName>
    </submittedName>
</protein>
<dbReference type="GO" id="GO:0005852">
    <property type="term" value="C:eukaryotic translation initiation factor 3 complex"/>
    <property type="evidence" value="ECO:0007669"/>
    <property type="project" value="InterPro"/>
</dbReference>
<dbReference type="PANTHER" id="PTHR14068">
    <property type="entry name" value="EUKARYOTIC TRANSLATION INITIATION FACTOR 3 EIF3 -RELATED"/>
    <property type="match status" value="1"/>
</dbReference>
<evidence type="ECO:0000256" key="2">
    <source>
        <dbReference type="ARBA" id="ARBA00022540"/>
    </source>
</evidence>
<sequence length="129" mass="14478">MTIKARSFCLESSPSATFIMDLPEVAKRIATRSYMKTMDDSYIGSSYEEGTLSSQDHEGVNQASTTNSVSWLLALSVQCWIKSYVQWSPLGTYLATVHRQGVVVWGGASTFNQLMRYAHKEDLSDVRRL</sequence>
<accession>A0A2U1MDY0</accession>
<dbReference type="GO" id="GO:0031369">
    <property type="term" value="F:translation initiation factor binding"/>
    <property type="evidence" value="ECO:0007669"/>
    <property type="project" value="InterPro"/>
</dbReference>
<dbReference type="GO" id="GO:0003723">
    <property type="term" value="F:RNA binding"/>
    <property type="evidence" value="ECO:0007669"/>
    <property type="project" value="UniProtKB-KW"/>
</dbReference>
<dbReference type="AlphaFoldDB" id="A0A2U1MDY0"/>
<dbReference type="GO" id="GO:0003743">
    <property type="term" value="F:translation initiation factor activity"/>
    <property type="evidence" value="ECO:0007669"/>
    <property type="project" value="UniProtKB-KW"/>
</dbReference>
<dbReference type="PANTHER" id="PTHR14068:SF0">
    <property type="entry name" value="EUKARYOTIC TRANSLATION INITIATION FACTOR 3 SUBUNIT B"/>
    <property type="match status" value="1"/>
</dbReference>
<keyword evidence="4" id="KW-0648">Protein biosynthesis</keyword>
<keyword evidence="6" id="KW-1185">Reference proteome</keyword>
<organism evidence="5 6">
    <name type="scientific">Artemisia annua</name>
    <name type="common">Sweet wormwood</name>
    <dbReference type="NCBI Taxonomy" id="35608"/>
    <lineage>
        <taxon>Eukaryota</taxon>
        <taxon>Viridiplantae</taxon>
        <taxon>Streptophyta</taxon>
        <taxon>Embryophyta</taxon>
        <taxon>Tracheophyta</taxon>
        <taxon>Spermatophyta</taxon>
        <taxon>Magnoliopsida</taxon>
        <taxon>eudicotyledons</taxon>
        <taxon>Gunneridae</taxon>
        <taxon>Pentapetalae</taxon>
        <taxon>asterids</taxon>
        <taxon>campanulids</taxon>
        <taxon>Asterales</taxon>
        <taxon>Asteraceae</taxon>
        <taxon>Asteroideae</taxon>
        <taxon>Anthemideae</taxon>
        <taxon>Artemisiinae</taxon>
        <taxon>Artemisia</taxon>
    </lineage>
</organism>
<gene>
    <name evidence="5" type="ORF">CTI12_AA391470</name>
</gene>
<evidence type="ECO:0000256" key="3">
    <source>
        <dbReference type="ARBA" id="ARBA00022884"/>
    </source>
</evidence>
<evidence type="ECO:0000256" key="4">
    <source>
        <dbReference type="ARBA" id="ARBA00022917"/>
    </source>
</evidence>
<dbReference type="EMBL" id="PKPP01005620">
    <property type="protein sequence ID" value="PWA59454.1"/>
    <property type="molecule type" value="Genomic_DNA"/>
</dbReference>
<dbReference type="Proteomes" id="UP000245207">
    <property type="component" value="Unassembled WGS sequence"/>
</dbReference>
<evidence type="ECO:0000313" key="6">
    <source>
        <dbReference type="Proteomes" id="UP000245207"/>
    </source>
</evidence>